<sequence>MALQNVQKLEQQEVHKKTWFNRFRGKAAATGAIVTGAVVASSNALAIKAADIATATSGSGAEETIDAGWLWVLGIAIVLYVGRKIVSMFGR</sequence>
<organism evidence="2 3">
    <name type="scientific">Acinetobacter entericus</name>
    <dbReference type="NCBI Taxonomy" id="2989714"/>
    <lineage>
        <taxon>Bacteria</taxon>
        <taxon>Pseudomonadati</taxon>
        <taxon>Pseudomonadota</taxon>
        <taxon>Gammaproteobacteria</taxon>
        <taxon>Moraxellales</taxon>
        <taxon>Moraxellaceae</taxon>
        <taxon>Acinetobacter</taxon>
    </lineage>
</organism>
<evidence type="ECO:0000256" key="1">
    <source>
        <dbReference type="SAM" id="Phobius"/>
    </source>
</evidence>
<evidence type="ECO:0000313" key="3">
    <source>
        <dbReference type="Proteomes" id="UP001209682"/>
    </source>
</evidence>
<keyword evidence="1" id="KW-0472">Membrane</keyword>
<reference evidence="2 3" key="1">
    <citation type="submission" date="2022-11" db="EMBL/GenBank/DDBJ databases">
        <title>Acinetobacter entericus sp. nov., isolated from the gut of the plastic-eating larvae of the Coleoptera insect Zophobas atratus.</title>
        <authorList>
            <person name="Dong X."/>
            <person name="Yang Y."/>
        </authorList>
    </citation>
    <scope>NUCLEOTIDE SEQUENCE [LARGE SCALE GENOMIC DNA]</scope>
    <source>
        <strain evidence="2 3">BIT-DXN8</strain>
    </source>
</reference>
<proteinExistence type="predicted"/>
<keyword evidence="1" id="KW-0812">Transmembrane</keyword>
<keyword evidence="3" id="KW-1185">Reference proteome</keyword>
<feature type="transmembrane region" description="Helical" evidence="1">
    <location>
        <begin position="27"/>
        <end position="47"/>
    </location>
</feature>
<accession>A0ABT3NQI8</accession>
<feature type="transmembrane region" description="Helical" evidence="1">
    <location>
        <begin position="67"/>
        <end position="86"/>
    </location>
</feature>
<protein>
    <recommendedName>
        <fullName evidence="4">Bacteriophage coat protein B</fullName>
    </recommendedName>
</protein>
<comment type="caution">
    <text evidence="2">The sequence shown here is derived from an EMBL/GenBank/DDBJ whole genome shotgun (WGS) entry which is preliminary data.</text>
</comment>
<keyword evidence="1" id="KW-1133">Transmembrane helix</keyword>
<gene>
    <name evidence="2" type="ORF">OKC24_19305</name>
</gene>
<dbReference type="RefSeq" id="WP_265466248.1">
    <property type="nucleotide sequence ID" value="NZ_JAPEQW010000075.1"/>
</dbReference>
<name>A0ABT3NQI8_9GAMM</name>
<dbReference type="Proteomes" id="UP001209682">
    <property type="component" value="Unassembled WGS sequence"/>
</dbReference>
<evidence type="ECO:0008006" key="4">
    <source>
        <dbReference type="Google" id="ProtNLM"/>
    </source>
</evidence>
<dbReference type="EMBL" id="JAPEQW010000075">
    <property type="protein sequence ID" value="MCW8041265.1"/>
    <property type="molecule type" value="Genomic_DNA"/>
</dbReference>
<evidence type="ECO:0000313" key="2">
    <source>
        <dbReference type="EMBL" id="MCW8041265.1"/>
    </source>
</evidence>